<dbReference type="Pfam" id="PF13561">
    <property type="entry name" value="adh_short_C2"/>
    <property type="match status" value="1"/>
</dbReference>
<dbReference type="FunFam" id="3.40.50.720:FF:000084">
    <property type="entry name" value="Short-chain dehydrogenase reductase"/>
    <property type="match status" value="1"/>
</dbReference>
<accession>A0A9W4GT49</accession>
<dbReference type="AlphaFoldDB" id="A0A9W4GT49"/>
<evidence type="ECO:0000256" key="1">
    <source>
        <dbReference type="ARBA" id="ARBA00006484"/>
    </source>
</evidence>
<evidence type="ECO:0000313" key="4">
    <source>
        <dbReference type="Proteomes" id="UP001152519"/>
    </source>
</evidence>
<sequence>MHTTEFDSRTALVTGAARGIGAAVALRLAEGGADVAFTYRQDAAAAEAVADKIRGMGRRALALRADSGDPAAIEEAVDRVAAEFGRLDILVNNAGMYVVGPVCDLGAAEFDRSVAVNVRGPYLAARAASRHMREGGRIVSIGSNVAERTTFPGHTLYALTKTALTGMTKGLARDLGPLGITVNLLHPGPTDTDANPADGPYAQTVRGFTALGRYAAAEEVAAVVAHLASDAASYVTGAVVHADGGFTA</sequence>
<dbReference type="PANTHER" id="PTHR43639">
    <property type="entry name" value="OXIDOREDUCTASE, SHORT-CHAIN DEHYDROGENASE/REDUCTASE FAMILY (AFU_ORTHOLOGUE AFUA_5G02870)"/>
    <property type="match status" value="1"/>
</dbReference>
<evidence type="ECO:0000256" key="2">
    <source>
        <dbReference type="ARBA" id="ARBA00023002"/>
    </source>
</evidence>
<dbReference type="Proteomes" id="UP001152519">
    <property type="component" value="Unassembled WGS sequence"/>
</dbReference>
<proteinExistence type="inferred from homology"/>
<dbReference type="PANTHER" id="PTHR43639:SF1">
    <property type="entry name" value="SHORT-CHAIN DEHYDROGENASE_REDUCTASE FAMILY PROTEIN"/>
    <property type="match status" value="1"/>
</dbReference>
<gene>
    <name evidence="3" type="primary">bdcA</name>
    <name evidence="3" type="ORF">SCOCK_250124</name>
</gene>
<organism evidence="3 4">
    <name type="scientific">Actinacidiphila cocklensis</name>
    <dbReference type="NCBI Taxonomy" id="887465"/>
    <lineage>
        <taxon>Bacteria</taxon>
        <taxon>Bacillati</taxon>
        <taxon>Actinomycetota</taxon>
        <taxon>Actinomycetes</taxon>
        <taxon>Kitasatosporales</taxon>
        <taxon>Streptomycetaceae</taxon>
        <taxon>Actinacidiphila</taxon>
    </lineage>
</organism>
<dbReference type="Gene3D" id="3.40.50.720">
    <property type="entry name" value="NAD(P)-binding Rossmann-like Domain"/>
    <property type="match status" value="1"/>
</dbReference>
<keyword evidence="4" id="KW-1185">Reference proteome</keyword>
<comment type="caution">
    <text evidence="3">The sequence shown here is derived from an EMBL/GenBank/DDBJ whole genome shotgun (WGS) entry which is preliminary data.</text>
</comment>
<keyword evidence="2" id="KW-0560">Oxidoreductase</keyword>
<dbReference type="InterPro" id="IPR002347">
    <property type="entry name" value="SDR_fam"/>
</dbReference>
<dbReference type="InterPro" id="IPR036291">
    <property type="entry name" value="NAD(P)-bd_dom_sf"/>
</dbReference>
<evidence type="ECO:0000313" key="3">
    <source>
        <dbReference type="EMBL" id="CAG6394305.1"/>
    </source>
</evidence>
<dbReference type="PRINTS" id="PR00081">
    <property type="entry name" value="GDHRDH"/>
</dbReference>
<dbReference type="GO" id="GO:0016491">
    <property type="term" value="F:oxidoreductase activity"/>
    <property type="evidence" value="ECO:0007669"/>
    <property type="project" value="UniProtKB-KW"/>
</dbReference>
<dbReference type="EMBL" id="CAJSLV010000054">
    <property type="protein sequence ID" value="CAG6394305.1"/>
    <property type="molecule type" value="Genomic_DNA"/>
</dbReference>
<reference evidence="3" key="1">
    <citation type="submission" date="2021-05" db="EMBL/GenBank/DDBJ databases">
        <authorList>
            <person name="Arsene-Ploetze F."/>
        </authorList>
    </citation>
    <scope>NUCLEOTIDE SEQUENCE</scope>
    <source>
        <strain evidence="3">DSM 42138</strain>
    </source>
</reference>
<dbReference type="PRINTS" id="PR00080">
    <property type="entry name" value="SDRFAMILY"/>
</dbReference>
<name>A0A9W4GT49_9ACTN</name>
<protein>
    <submittedName>
        <fullName evidence="3">Cyclic-di-GMP-binding biofilm dispersal mediator protein</fullName>
    </submittedName>
</protein>
<comment type="similarity">
    <text evidence="1">Belongs to the short-chain dehydrogenases/reductases (SDR) family.</text>
</comment>
<dbReference type="SUPFAM" id="SSF51735">
    <property type="entry name" value="NAD(P)-binding Rossmann-fold domains"/>
    <property type="match status" value="1"/>
</dbReference>
<dbReference type="RefSeq" id="WP_251490532.1">
    <property type="nucleotide sequence ID" value="NZ_CAJSLV010000054.1"/>
</dbReference>